<proteinExistence type="inferred from homology"/>
<comment type="similarity">
    <text evidence="1">Belongs to the FLZ family.</text>
</comment>
<dbReference type="InterPro" id="IPR007650">
    <property type="entry name" value="Zf-FLZ_dom"/>
</dbReference>
<dbReference type="Pfam" id="PF04570">
    <property type="entry name" value="zf-FLZ"/>
    <property type="match status" value="1"/>
</dbReference>
<dbReference type="Proteomes" id="UP001634007">
    <property type="component" value="Unassembled WGS sequence"/>
</dbReference>
<name>A0ABD3KT73_EUCGL</name>
<accession>A0ABD3KT73</accession>
<keyword evidence="7" id="KW-1185">Reference proteome</keyword>
<sequence length="85" mass="9733">MAASLTAAILYYAGCKGRHYEPHFLRSCFLCNKVSWGGDTPFCGKECRQEQVEIDEAKEKSWKRSPVVAFLFFFLPVKKIRVVQA</sequence>
<dbReference type="PANTHER" id="PTHR46057:SF13">
    <property type="entry name" value="FLZ-TYPE DOMAIN-CONTAINING PROTEIN"/>
    <property type="match status" value="1"/>
</dbReference>
<dbReference type="PROSITE" id="PS51795">
    <property type="entry name" value="ZF_FLZ"/>
    <property type="match status" value="1"/>
</dbReference>
<dbReference type="AlphaFoldDB" id="A0ABD3KT73"/>
<evidence type="ECO:0000256" key="2">
    <source>
        <dbReference type="ARBA" id="ARBA00022723"/>
    </source>
</evidence>
<gene>
    <name evidence="6" type="ORF">ACJRO7_020434</name>
</gene>
<feature type="zinc finger region" description="FLZ-type" evidence="4">
    <location>
        <begin position="1"/>
        <end position="59"/>
    </location>
</feature>
<keyword evidence="2" id="KW-0479">Metal-binding</keyword>
<protein>
    <recommendedName>
        <fullName evidence="5">FLZ-type domain-containing protein</fullName>
    </recommendedName>
</protein>
<organism evidence="6 7">
    <name type="scientific">Eucalyptus globulus</name>
    <name type="common">Tasmanian blue gum</name>
    <dbReference type="NCBI Taxonomy" id="34317"/>
    <lineage>
        <taxon>Eukaryota</taxon>
        <taxon>Viridiplantae</taxon>
        <taxon>Streptophyta</taxon>
        <taxon>Embryophyta</taxon>
        <taxon>Tracheophyta</taxon>
        <taxon>Spermatophyta</taxon>
        <taxon>Magnoliopsida</taxon>
        <taxon>eudicotyledons</taxon>
        <taxon>Gunneridae</taxon>
        <taxon>Pentapetalae</taxon>
        <taxon>rosids</taxon>
        <taxon>malvids</taxon>
        <taxon>Myrtales</taxon>
        <taxon>Myrtaceae</taxon>
        <taxon>Myrtoideae</taxon>
        <taxon>Eucalypteae</taxon>
        <taxon>Eucalyptus</taxon>
    </lineage>
</organism>
<dbReference type="GO" id="GO:0008270">
    <property type="term" value="F:zinc ion binding"/>
    <property type="evidence" value="ECO:0007669"/>
    <property type="project" value="UniProtKB-KW"/>
</dbReference>
<evidence type="ECO:0000256" key="4">
    <source>
        <dbReference type="PROSITE-ProRule" id="PRU01131"/>
    </source>
</evidence>
<comment type="caution">
    <text evidence="6">The sequence shown here is derived from an EMBL/GenBank/DDBJ whole genome shotgun (WGS) entry which is preliminary data.</text>
</comment>
<evidence type="ECO:0000313" key="6">
    <source>
        <dbReference type="EMBL" id="KAL3739035.1"/>
    </source>
</evidence>
<evidence type="ECO:0000313" key="7">
    <source>
        <dbReference type="Proteomes" id="UP001634007"/>
    </source>
</evidence>
<dbReference type="InterPro" id="IPR044533">
    <property type="entry name" value="FLZ1/2/3"/>
</dbReference>
<evidence type="ECO:0000259" key="5">
    <source>
        <dbReference type="PROSITE" id="PS51795"/>
    </source>
</evidence>
<dbReference type="PANTHER" id="PTHR46057">
    <property type="entry name" value="FCS-LIKE ZINC FINGER 1-RELATED"/>
    <property type="match status" value="1"/>
</dbReference>
<keyword evidence="3" id="KW-0863">Zinc-finger</keyword>
<evidence type="ECO:0000256" key="3">
    <source>
        <dbReference type="ARBA" id="ARBA00022771"/>
    </source>
</evidence>
<evidence type="ECO:0000256" key="1">
    <source>
        <dbReference type="ARBA" id="ARBA00009374"/>
    </source>
</evidence>
<dbReference type="EMBL" id="JBJKBG010000005">
    <property type="protein sequence ID" value="KAL3739035.1"/>
    <property type="molecule type" value="Genomic_DNA"/>
</dbReference>
<reference evidence="6 7" key="1">
    <citation type="submission" date="2024-11" db="EMBL/GenBank/DDBJ databases">
        <title>Chromosome-level genome assembly of Eucalyptus globulus Labill. provides insights into its genome evolution.</title>
        <authorList>
            <person name="Li X."/>
        </authorList>
    </citation>
    <scope>NUCLEOTIDE SEQUENCE [LARGE SCALE GENOMIC DNA]</scope>
    <source>
        <strain evidence="6">CL2024</strain>
        <tissue evidence="6">Fresh tender leaves</tissue>
    </source>
</reference>
<keyword evidence="3" id="KW-0862">Zinc</keyword>
<feature type="domain" description="FLZ-type" evidence="5">
    <location>
        <begin position="1"/>
        <end position="59"/>
    </location>
</feature>